<feature type="compositionally biased region" description="Polar residues" evidence="1">
    <location>
        <begin position="120"/>
        <end position="131"/>
    </location>
</feature>
<keyword evidence="3" id="KW-1185">Reference proteome</keyword>
<dbReference type="OrthoDB" id="3267748at2759"/>
<evidence type="ECO:0000256" key="1">
    <source>
        <dbReference type="SAM" id="MobiDB-lite"/>
    </source>
</evidence>
<feature type="compositionally biased region" description="Basic and acidic residues" evidence="1">
    <location>
        <begin position="77"/>
        <end position="90"/>
    </location>
</feature>
<feature type="region of interest" description="Disordered" evidence="1">
    <location>
        <begin position="76"/>
        <end position="197"/>
    </location>
</feature>
<dbReference type="EMBL" id="KN818381">
    <property type="protein sequence ID" value="KIL57130.1"/>
    <property type="molecule type" value="Genomic_DNA"/>
</dbReference>
<dbReference type="HOGENOM" id="CLU_1179948_0_0_1"/>
<feature type="compositionally biased region" description="Low complexity" evidence="1">
    <location>
        <begin position="153"/>
        <end position="175"/>
    </location>
</feature>
<organism evidence="2 3">
    <name type="scientific">Amanita muscaria (strain Koide BX008)</name>
    <dbReference type="NCBI Taxonomy" id="946122"/>
    <lineage>
        <taxon>Eukaryota</taxon>
        <taxon>Fungi</taxon>
        <taxon>Dikarya</taxon>
        <taxon>Basidiomycota</taxon>
        <taxon>Agaricomycotina</taxon>
        <taxon>Agaricomycetes</taxon>
        <taxon>Agaricomycetidae</taxon>
        <taxon>Agaricales</taxon>
        <taxon>Pluteineae</taxon>
        <taxon>Amanitaceae</taxon>
        <taxon>Amanita</taxon>
    </lineage>
</organism>
<feature type="compositionally biased region" description="Basic residues" evidence="1">
    <location>
        <begin position="176"/>
        <end position="192"/>
    </location>
</feature>
<dbReference type="AlphaFoldDB" id="A0A0C2S3A8"/>
<protein>
    <submittedName>
        <fullName evidence="2">Uncharacterized protein</fullName>
    </submittedName>
</protein>
<reference evidence="2 3" key="1">
    <citation type="submission" date="2014-04" db="EMBL/GenBank/DDBJ databases">
        <title>Evolutionary Origins and Diversification of the Mycorrhizal Mutualists.</title>
        <authorList>
            <consortium name="DOE Joint Genome Institute"/>
            <consortium name="Mycorrhizal Genomics Consortium"/>
            <person name="Kohler A."/>
            <person name="Kuo A."/>
            <person name="Nagy L.G."/>
            <person name="Floudas D."/>
            <person name="Copeland A."/>
            <person name="Barry K.W."/>
            <person name="Cichocki N."/>
            <person name="Veneault-Fourrey C."/>
            <person name="LaButti K."/>
            <person name="Lindquist E.A."/>
            <person name="Lipzen A."/>
            <person name="Lundell T."/>
            <person name="Morin E."/>
            <person name="Murat C."/>
            <person name="Riley R."/>
            <person name="Ohm R."/>
            <person name="Sun H."/>
            <person name="Tunlid A."/>
            <person name="Henrissat B."/>
            <person name="Grigoriev I.V."/>
            <person name="Hibbett D.S."/>
            <person name="Martin F."/>
        </authorList>
    </citation>
    <scope>NUCLEOTIDE SEQUENCE [LARGE SCALE GENOMIC DNA]</scope>
    <source>
        <strain evidence="2 3">Koide BX008</strain>
    </source>
</reference>
<feature type="compositionally biased region" description="Basic and acidic residues" evidence="1">
    <location>
        <begin position="103"/>
        <end position="114"/>
    </location>
</feature>
<dbReference type="Proteomes" id="UP000054549">
    <property type="component" value="Unassembled WGS sequence"/>
</dbReference>
<sequence length="235" mass="26269">MSFPSWFEFYEPDEGPRPPPAPEVPPRAAGKKIPTVLPIIDSSDEESLVDELNEKFDKIMNAADARANAIIVEFDDAADKGKSVSPEEKGPLSPFMRFSQGPEHFRRAETEKPEGGYFRATTQSPGPSRQTRNTRTRPKKGSDDGQEPPSSPSSPSFSNSGSDSSDSSSPSSNANRRPRRRQRRKSKQRARGFKLEAPSKYDGTADLDIFDNWTYDVDIWAEVNRVSDRMVVRVM</sequence>
<dbReference type="InParanoid" id="A0A0C2S3A8"/>
<name>A0A0C2S3A8_AMAMK</name>
<proteinExistence type="predicted"/>
<feature type="region of interest" description="Disordered" evidence="1">
    <location>
        <begin position="1"/>
        <end position="30"/>
    </location>
</feature>
<evidence type="ECO:0000313" key="3">
    <source>
        <dbReference type="Proteomes" id="UP000054549"/>
    </source>
</evidence>
<gene>
    <name evidence="2" type="ORF">M378DRAFT_172084</name>
</gene>
<evidence type="ECO:0000313" key="2">
    <source>
        <dbReference type="EMBL" id="KIL57130.1"/>
    </source>
</evidence>
<accession>A0A0C2S3A8</accession>